<evidence type="ECO:0000256" key="5">
    <source>
        <dbReference type="ARBA" id="ARBA00022679"/>
    </source>
</evidence>
<dbReference type="GO" id="GO:0005524">
    <property type="term" value="F:ATP binding"/>
    <property type="evidence" value="ECO:0007669"/>
    <property type="project" value="UniProtKB-KW"/>
</dbReference>
<feature type="transmembrane region" description="Helical" evidence="14">
    <location>
        <begin position="12"/>
        <end position="35"/>
    </location>
</feature>
<name>A0A5C5PU93_9PSED</name>
<keyword evidence="10 14" id="KW-1133">Transmembrane helix</keyword>
<dbReference type="FunFam" id="3.30.565.10:FF:000010">
    <property type="entry name" value="Sensor histidine kinase RcsC"/>
    <property type="match status" value="1"/>
</dbReference>
<dbReference type="InterPro" id="IPR011006">
    <property type="entry name" value="CheY-like_superfamily"/>
</dbReference>
<dbReference type="Pfam" id="PF00072">
    <property type="entry name" value="Response_reg"/>
    <property type="match status" value="1"/>
</dbReference>
<evidence type="ECO:0000256" key="3">
    <source>
        <dbReference type="ARBA" id="ARBA00012438"/>
    </source>
</evidence>
<evidence type="ECO:0000256" key="10">
    <source>
        <dbReference type="ARBA" id="ARBA00022989"/>
    </source>
</evidence>
<gene>
    <name evidence="17" type="ORF">FJD37_17975</name>
</gene>
<dbReference type="SUPFAM" id="SSF47384">
    <property type="entry name" value="Homodimeric domain of signal transducing histidine kinase"/>
    <property type="match status" value="1"/>
</dbReference>
<evidence type="ECO:0000256" key="14">
    <source>
        <dbReference type="SAM" id="Phobius"/>
    </source>
</evidence>
<accession>A0A5C5PU93</accession>
<dbReference type="InterPro" id="IPR001789">
    <property type="entry name" value="Sig_transdc_resp-reg_receiver"/>
</dbReference>
<comment type="caution">
    <text evidence="17">The sequence shown here is derived from an EMBL/GenBank/DDBJ whole genome shotgun (WGS) entry which is preliminary data.</text>
</comment>
<evidence type="ECO:0000256" key="12">
    <source>
        <dbReference type="ARBA" id="ARBA00023136"/>
    </source>
</evidence>
<dbReference type="InterPro" id="IPR004358">
    <property type="entry name" value="Sig_transdc_His_kin-like_C"/>
</dbReference>
<dbReference type="SUPFAM" id="SSF52172">
    <property type="entry name" value="CheY-like"/>
    <property type="match status" value="1"/>
</dbReference>
<feature type="domain" description="Response regulatory" evidence="16">
    <location>
        <begin position="809"/>
        <end position="922"/>
    </location>
</feature>
<dbReference type="SUPFAM" id="SSF55874">
    <property type="entry name" value="ATPase domain of HSP90 chaperone/DNA topoisomerase II/histidine kinase"/>
    <property type="match status" value="1"/>
</dbReference>
<dbReference type="Gene3D" id="1.10.287.130">
    <property type="match status" value="1"/>
</dbReference>
<evidence type="ECO:0000256" key="9">
    <source>
        <dbReference type="ARBA" id="ARBA00022840"/>
    </source>
</evidence>
<keyword evidence="11" id="KW-0902">Two-component regulatory system</keyword>
<dbReference type="PRINTS" id="PR00344">
    <property type="entry name" value="BCTRLSENSOR"/>
</dbReference>
<keyword evidence="12 14" id="KW-0472">Membrane</keyword>
<comment type="subcellular location">
    <subcellularLocation>
        <location evidence="2">Membrane</location>
    </subcellularLocation>
</comment>
<dbReference type="Gene3D" id="3.40.50.2300">
    <property type="match status" value="1"/>
</dbReference>
<dbReference type="InterPro" id="IPR005467">
    <property type="entry name" value="His_kinase_dom"/>
</dbReference>
<evidence type="ECO:0000256" key="4">
    <source>
        <dbReference type="ARBA" id="ARBA00022553"/>
    </source>
</evidence>
<evidence type="ECO:0000256" key="11">
    <source>
        <dbReference type="ARBA" id="ARBA00023012"/>
    </source>
</evidence>
<keyword evidence="8" id="KW-0418">Kinase</keyword>
<dbReference type="InterPro" id="IPR003661">
    <property type="entry name" value="HisK_dim/P_dom"/>
</dbReference>
<dbReference type="PANTHER" id="PTHR45339:SF1">
    <property type="entry name" value="HYBRID SIGNAL TRANSDUCTION HISTIDINE KINASE J"/>
    <property type="match status" value="1"/>
</dbReference>
<dbReference type="PANTHER" id="PTHR45339">
    <property type="entry name" value="HYBRID SIGNAL TRANSDUCTION HISTIDINE KINASE J"/>
    <property type="match status" value="1"/>
</dbReference>
<evidence type="ECO:0000313" key="18">
    <source>
        <dbReference type="Proteomes" id="UP000317901"/>
    </source>
</evidence>
<dbReference type="OrthoDB" id="9770795at2"/>
<dbReference type="CDD" id="cd17546">
    <property type="entry name" value="REC_hyHK_CKI1_RcsC-like"/>
    <property type="match status" value="1"/>
</dbReference>
<sequence length="922" mass="103013">MKSTPNAARKILHLFAVGLIVAALAGSFVYLRAVFNEEVSLRRSYMNEAVFHAQDFFVSRQTLLTSLVLASVPTPPGAQAFVSVNPEEEMNISLGSDEGHWSLWLTGRMMDYFRRHKINLLYVPQIDAPKVVRLFDTSSHLPQLPAVVLQRLADQGKPSHSSVDELWLTDDQVLDSPFYLFKRLDKRRPDSGWLGIEVEVPALVEALGSESAGDFLLLDDQGRILFSNAVQSSLVSSLHTFNAQQSFGFIGGGWFPDRLAIRKQLGFSGWQIVYAVDIDSLLPVLAWPLVGCISLLLVVCIGLRWLIMRIERRLITPGENRIQALIESEAFSSAVLQVAPVALCVIRRTDGTVVLENSLSQQWLGSSGERGTLCHGWIRQAFDELDAPNSDEVEMEDGRLLYLAFAPTRYKREDVLICAFSDISERKQIEVTLERARQLADRANEAKTLFLATMSHEIRTPLYGVLGTLELLARTELNEQQNNYLKAIERSSGNLLQLICDVLDVSRIEAGQLQLELNTFSPMELIEEVIQGYCAAAHAKGLQLFALIDASVPEWLLGDVTRIRQILNNLINNAVKFTDNGKIVLRLKMDSRDDECVMLHWQVSDTGKGIADEDQVHLFEPFYQVESAKNVVAGTGLGLSICKRLMHLMNGTMRLVSEPGLGSSFTLHLPLVQVRDPQRLSRFCELAPSAVYVVSPLRELAQCYCDWLRRWGVRAQLGAPKAGDKGHDAVLLELHPGAARQRLEPEWQGPAVVAASDLSTPLDPQQACWQADLNSLQDVHRALRKAQGTRVDSPLDTATEKREFQLKLRVLVAEDNVINQLILRDQLKELGCTVALVSNGQEALRRWQEEPFDLVLTDVNMPKMNGYELAAQLRALNVTQPIIGATASAMRDEEERCLSAGMNQCLIKPFTLHTLYNCLQHF</sequence>
<comment type="catalytic activity">
    <reaction evidence="1">
        <text>ATP + protein L-histidine = ADP + protein N-phospho-L-histidine.</text>
        <dbReference type="EC" id="2.7.13.3"/>
    </reaction>
</comment>
<dbReference type="FunFam" id="1.10.287.130:FF:000004">
    <property type="entry name" value="Ethylene receptor 1"/>
    <property type="match status" value="1"/>
</dbReference>
<dbReference type="PROSITE" id="PS50110">
    <property type="entry name" value="RESPONSE_REGULATORY"/>
    <property type="match status" value="1"/>
</dbReference>
<feature type="modified residue" description="4-aspartylphosphate" evidence="13">
    <location>
        <position position="858"/>
    </location>
</feature>
<keyword evidence="6 14" id="KW-0812">Transmembrane</keyword>
<evidence type="ECO:0000256" key="13">
    <source>
        <dbReference type="PROSITE-ProRule" id="PRU00169"/>
    </source>
</evidence>
<dbReference type="InterPro" id="IPR036890">
    <property type="entry name" value="HATPase_C_sf"/>
</dbReference>
<evidence type="ECO:0000256" key="2">
    <source>
        <dbReference type="ARBA" id="ARBA00004370"/>
    </source>
</evidence>
<evidence type="ECO:0000256" key="6">
    <source>
        <dbReference type="ARBA" id="ARBA00022692"/>
    </source>
</evidence>
<dbReference type="CDD" id="cd00082">
    <property type="entry name" value="HisKA"/>
    <property type="match status" value="1"/>
</dbReference>
<reference evidence="17 18" key="1">
    <citation type="submission" date="2019-06" db="EMBL/GenBank/DDBJ databases">
        <title>Pseudomonas bimorpha sp. nov. isolated from bovine raw milk and skim milk concentrate.</title>
        <authorList>
            <person name="Hofmann K."/>
            <person name="Huptas C."/>
            <person name="Doll E."/>
            <person name="Scherer S."/>
            <person name="Wenning M."/>
        </authorList>
    </citation>
    <scope>NUCLEOTIDE SEQUENCE [LARGE SCALE GENOMIC DNA]</scope>
    <source>
        <strain evidence="17 18">DSM 108990</strain>
    </source>
</reference>
<dbReference type="SMART" id="SM00448">
    <property type="entry name" value="REC"/>
    <property type="match status" value="1"/>
</dbReference>
<evidence type="ECO:0000313" key="17">
    <source>
        <dbReference type="EMBL" id="TWR86753.1"/>
    </source>
</evidence>
<keyword evidence="9" id="KW-0067">ATP-binding</keyword>
<proteinExistence type="predicted"/>
<keyword evidence="4 13" id="KW-0597">Phosphoprotein</keyword>
<feature type="domain" description="Histidine kinase" evidence="15">
    <location>
        <begin position="453"/>
        <end position="673"/>
    </location>
</feature>
<dbReference type="InterPro" id="IPR003594">
    <property type="entry name" value="HATPase_dom"/>
</dbReference>
<evidence type="ECO:0000256" key="8">
    <source>
        <dbReference type="ARBA" id="ARBA00022777"/>
    </source>
</evidence>
<organism evidence="17 18">
    <name type="scientific">Pseudomonas saxonica</name>
    <dbReference type="NCBI Taxonomy" id="2600598"/>
    <lineage>
        <taxon>Bacteria</taxon>
        <taxon>Pseudomonadati</taxon>
        <taxon>Pseudomonadota</taxon>
        <taxon>Gammaproteobacteria</taxon>
        <taxon>Pseudomonadales</taxon>
        <taxon>Pseudomonadaceae</taxon>
        <taxon>Pseudomonas</taxon>
    </lineage>
</organism>
<evidence type="ECO:0000259" key="16">
    <source>
        <dbReference type="PROSITE" id="PS50110"/>
    </source>
</evidence>
<dbReference type="Pfam" id="PF00512">
    <property type="entry name" value="HisKA"/>
    <property type="match status" value="1"/>
</dbReference>
<dbReference type="EMBL" id="VFIP01000040">
    <property type="protein sequence ID" value="TWR86753.1"/>
    <property type="molecule type" value="Genomic_DNA"/>
</dbReference>
<dbReference type="GO" id="GO:0000155">
    <property type="term" value="F:phosphorelay sensor kinase activity"/>
    <property type="evidence" value="ECO:0007669"/>
    <property type="project" value="InterPro"/>
</dbReference>
<dbReference type="SMART" id="SM00388">
    <property type="entry name" value="HisKA"/>
    <property type="match status" value="1"/>
</dbReference>
<dbReference type="InterPro" id="IPR036097">
    <property type="entry name" value="HisK_dim/P_sf"/>
</dbReference>
<dbReference type="GO" id="GO:0016020">
    <property type="term" value="C:membrane"/>
    <property type="evidence" value="ECO:0007669"/>
    <property type="project" value="UniProtKB-SubCell"/>
</dbReference>
<dbReference type="AlphaFoldDB" id="A0A5C5PU93"/>
<evidence type="ECO:0000256" key="7">
    <source>
        <dbReference type="ARBA" id="ARBA00022741"/>
    </source>
</evidence>
<dbReference type="EC" id="2.7.13.3" evidence="3"/>
<dbReference type="SMART" id="SM00387">
    <property type="entry name" value="HATPase_c"/>
    <property type="match status" value="1"/>
</dbReference>
<keyword evidence="5" id="KW-0808">Transferase</keyword>
<dbReference type="PROSITE" id="PS50109">
    <property type="entry name" value="HIS_KIN"/>
    <property type="match status" value="1"/>
</dbReference>
<dbReference type="Gene3D" id="3.30.565.10">
    <property type="entry name" value="Histidine kinase-like ATPase, C-terminal domain"/>
    <property type="match status" value="1"/>
</dbReference>
<dbReference type="Proteomes" id="UP000317901">
    <property type="component" value="Unassembled WGS sequence"/>
</dbReference>
<dbReference type="Pfam" id="PF02518">
    <property type="entry name" value="HATPase_c"/>
    <property type="match status" value="1"/>
</dbReference>
<dbReference type="RefSeq" id="WP_146426808.1">
    <property type="nucleotide sequence ID" value="NZ_VFIP01000040.1"/>
</dbReference>
<dbReference type="CDD" id="cd16922">
    <property type="entry name" value="HATPase_EvgS-ArcB-TorS-like"/>
    <property type="match status" value="1"/>
</dbReference>
<evidence type="ECO:0000256" key="1">
    <source>
        <dbReference type="ARBA" id="ARBA00000085"/>
    </source>
</evidence>
<evidence type="ECO:0000259" key="15">
    <source>
        <dbReference type="PROSITE" id="PS50109"/>
    </source>
</evidence>
<keyword evidence="7" id="KW-0547">Nucleotide-binding</keyword>
<protein>
    <recommendedName>
        <fullName evidence="3">histidine kinase</fullName>
        <ecNumber evidence="3">2.7.13.3</ecNumber>
    </recommendedName>
</protein>